<gene>
    <name evidence="1" type="ORF">B2J69_09895</name>
</gene>
<dbReference type="RefSeq" id="WP_081138887.1">
    <property type="nucleotide sequence ID" value="NZ_MWUE01000015.1"/>
</dbReference>
<evidence type="ECO:0000313" key="2">
    <source>
        <dbReference type="Proteomes" id="UP000192769"/>
    </source>
</evidence>
<dbReference type="EMBL" id="MWUE01000015">
    <property type="protein sequence ID" value="OQP33883.1"/>
    <property type="molecule type" value="Genomic_DNA"/>
</dbReference>
<proteinExistence type="predicted"/>
<dbReference type="OrthoDB" id="6613181at2"/>
<sequence>MKIKSLKPGDTVYSLSRHKMGNTTINTVSMYRVSIKEVHEDHVIASVNGNAPRKYRESEVAKWKKDEPVLIRSRMGYARLATKSEKEALKSK</sequence>
<protein>
    <submittedName>
        <fullName evidence="1">Uncharacterized protein</fullName>
    </submittedName>
</protein>
<comment type="caution">
    <text evidence="1">The sequence shown here is derived from an EMBL/GenBank/DDBJ whole genome shotgun (WGS) entry which is preliminary data.</text>
</comment>
<accession>A0A1V9DJ57</accession>
<name>A0A1V9DJ57_9GAMM</name>
<keyword evidence="2" id="KW-1185">Reference proteome</keyword>
<dbReference type="Proteomes" id="UP000192769">
    <property type="component" value="Unassembled WGS sequence"/>
</dbReference>
<dbReference type="AlphaFoldDB" id="A0A1V9DJ57"/>
<reference evidence="1 2" key="1">
    <citation type="submission" date="2017-02" db="EMBL/GenBank/DDBJ databases">
        <title>Whole genome shotgun sequence of Pantoea agglomerans strain AS1 isolated from a cycad, Zamia floridana in Central Florida, USA.</title>
        <authorList>
            <person name="Lata P."/>
            <person name="Govindarajan S."/>
            <person name="Qi F."/>
            <person name="Li J.-L."/>
            <person name="Maurya S.K."/>
            <person name="Sahoo M.K."/>
        </authorList>
    </citation>
    <scope>NUCLEOTIDE SEQUENCE [LARGE SCALE GENOMIC DNA]</scope>
    <source>
        <strain evidence="1 2">AS1</strain>
    </source>
</reference>
<organism evidence="1 2">
    <name type="scientific">Pantoea latae</name>
    <dbReference type="NCBI Taxonomy" id="1964541"/>
    <lineage>
        <taxon>Bacteria</taxon>
        <taxon>Pseudomonadati</taxon>
        <taxon>Pseudomonadota</taxon>
        <taxon>Gammaproteobacteria</taxon>
        <taxon>Enterobacterales</taxon>
        <taxon>Erwiniaceae</taxon>
        <taxon>Pantoea</taxon>
    </lineage>
</organism>
<evidence type="ECO:0000313" key="1">
    <source>
        <dbReference type="EMBL" id="OQP33883.1"/>
    </source>
</evidence>